<reference evidence="2 3" key="1">
    <citation type="submission" date="2019-05" db="EMBL/GenBank/DDBJ databases">
        <title>Another draft genome of Portunus trituberculatus and its Hox gene families provides insights of decapod evolution.</title>
        <authorList>
            <person name="Jeong J.-H."/>
            <person name="Song I."/>
            <person name="Kim S."/>
            <person name="Choi T."/>
            <person name="Kim D."/>
            <person name="Ryu S."/>
            <person name="Kim W."/>
        </authorList>
    </citation>
    <scope>NUCLEOTIDE SEQUENCE [LARGE SCALE GENOMIC DNA]</scope>
    <source>
        <tissue evidence="2">Muscle</tissue>
    </source>
</reference>
<keyword evidence="1" id="KW-0812">Transmembrane</keyword>
<keyword evidence="3" id="KW-1185">Reference proteome</keyword>
<accession>A0A5B7H6X1</accession>
<feature type="transmembrane region" description="Helical" evidence="1">
    <location>
        <begin position="31"/>
        <end position="55"/>
    </location>
</feature>
<keyword evidence="1" id="KW-1133">Transmembrane helix</keyword>
<dbReference type="EMBL" id="VSRR010027832">
    <property type="protein sequence ID" value="MPC68431.1"/>
    <property type="molecule type" value="Genomic_DNA"/>
</dbReference>
<evidence type="ECO:0000313" key="3">
    <source>
        <dbReference type="Proteomes" id="UP000324222"/>
    </source>
</evidence>
<name>A0A5B7H6X1_PORTR</name>
<keyword evidence="1" id="KW-0472">Membrane</keyword>
<sequence length="65" mass="7664">MVASNRILLQTNNWTTVIPVLMRFLLQFSKWMIVIPVLMRFLLLTSKWMIVIPVWTLQTSNSNSQ</sequence>
<gene>
    <name evidence="2" type="ORF">E2C01_062633</name>
</gene>
<proteinExistence type="predicted"/>
<dbReference type="AlphaFoldDB" id="A0A5B7H6X1"/>
<evidence type="ECO:0000313" key="2">
    <source>
        <dbReference type="EMBL" id="MPC68431.1"/>
    </source>
</evidence>
<organism evidence="2 3">
    <name type="scientific">Portunus trituberculatus</name>
    <name type="common">Swimming crab</name>
    <name type="synonym">Neptunus trituberculatus</name>
    <dbReference type="NCBI Taxonomy" id="210409"/>
    <lineage>
        <taxon>Eukaryota</taxon>
        <taxon>Metazoa</taxon>
        <taxon>Ecdysozoa</taxon>
        <taxon>Arthropoda</taxon>
        <taxon>Crustacea</taxon>
        <taxon>Multicrustacea</taxon>
        <taxon>Malacostraca</taxon>
        <taxon>Eumalacostraca</taxon>
        <taxon>Eucarida</taxon>
        <taxon>Decapoda</taxon>
        <taxon>Pleocyemata</taxon>
        <taxon>Brachyura</taxon>
        <taxon>Eubrachyura</taxon>
        <taxon>Portunoidea</taxon>
        <taxon>Portunidae</taxon>
        <taxon>Portuninae</taxon>
        <taxon>Portunus</taxon>
    </lineage>
</organism>
<dbReference type="Proteomes" id="UP000324222">
    <property type="component" value="Unassembled WGS sequence"/>
</dbReference>
<comment type="caution">
    <text evidence="2">The sequence shown here is derived from an EMBL/GenBank/DDBJ whole genome shotgun (WGS) entry which is preliminary data.</text>
</comment>
<protein>
    <submittedName>
        <fullName evidence="2">Uncharacterized protein</fullName>
    </submittedName>
</protein>
<evidence type="ECO:0000256" key="1">
    <source>
        <dbReference type="SAM" id="Phobius"/>
    </source>
</evidence>